<evidence type="ECO:0000259" key="8">
    <source>
        <dbReference type="PROSITE" id="PS50003"/>
    </source>
</evidence>
<evidence type="ECO:0000256" key="2">
    <source>
        <dbReference type="ARBA" id="ARBA00022448"/>
    </source>
</evidence>
<dbReference type="Gene3D" id="3.30.70.3490">
    <property type="match status" value="1"/>
</dbReference>
<dbReference type="SMART" id="SM00233">
    <property type="entry name" value="PH"/>
    <property type="match status" value="1"/>
</dbReference>
<evidence type="ECO:0000256" key="7">
    <source>
        <dbReference type="RuleBase" id="RU003844"/>
    </source>
</evidence>
<accession>A0A0L0G3L6</accession>
<dbReference type="InterPro" id="IPR036770">
    <property type="entry name" value="Ankyrin_rpt-contain_sf"/>
</dbReference>
<name>A0A0L0G3L6_9EUKA</name>
<dbReference type="InterPro" id="IPR018494">
    <property type="entry name" value="Oxysterol-bd_CS"/>
</dbReference>
<dbReference type="SUPFAM" id="SSF48403">
    <property type="entry name" value="Ankyrin repeat"/>
    <property type="match status" value="1"/>
</dbReference>
<dbReference type="FunFam" id="2.40.160.120:FF:000001">
    <property type="entry name" value="Oxysterol-binding protein"/>
    <property type="match status" value="1"/>
</dbReference>
<dbReference type="Gene3D" id="2.40.160.120">
    <property type="match status" value="1"/>
</dbReference>
<keyword evidence="2" id="KW-0813">Transport</keyword>
<protein>
    <recommendedName>
        <fullName evidence="8">PH domain-containing protein</fullName>
    </recommendedName>
</protein>
<reference evidence="9 10" key="1">
    <citation type="submission" date="2011-02" db="EMBL/GenBank/DDBJ databases">
        <title>The Genome Sequence of Sphaeroforma arctica JP610.</title>
        <authorList>
            <consortium name="The Broad Institute Genome Sequencing Platform"/>
            <person name="Russ C."/>
            <person name="Cuomo C."/>
            <person name="Young S.K."/>
            <person name="Zeng Q."/>
            <person name="Gargeya S."/>
            <person name="Alvarado L."/>
            <person name="Berlin A."/>
            <person name="Chapman S.B."/>
            <person name="Chen Z."/>
            <person name="Freedman E."/>
            <person name="Gellesch M."/>
            <person name="Goldberg J."/>
            <person name="Griggs A."/>
            <person name="Gujja S."/>
            <person name="Heilman E."/>
            <person name="Heiman D."/>
            <person name="Howarth C."/>
            <person name="Mehta T."/>
            <person name="Neiman D."/>
            <person name="Pearson M."/>
            <person name="Roberts A."/>
            <person name="Saif S."/>
            <person name="Shea T."/>
            <person name="Shenoy N."/>
            <person name="Sisk P."/>
            <person name="Stolte C."/>
            <person name="Sykes S."/>
            <person name="White J."/>
            <person name="Yandava C."/>
            <person name="Burger G."/>
            <person name="Gray M.W."/>
            <person name="Holland P.W.H."/>
            <person name="King N."/>
            <person name="Lang F.B.F."/>
            <person name="Roger A.J."/>
            <person name="Ruiz-Trillo I."/>
            <person name="Haas B."/>
            <person name="Nusbaum C."/>
            <person name="Birren B."/>
        </authorList>
    </citation>
    <scope>NUCLEOTIDE SEQUENCE [LARGE SCALE GENOMIC DNA]</scope>
    <source>
        <strain evidence="9 10">JP610</strain>
    </source>
</reference>
<dbReference type="PANTHER" id="PTHR10972">
    <property type="entry name" value="OXYSTEROL-BINDING PROTEIN-RELATED"/>
    <property type="match status" value="1"/>
</dbReference>
<dbReference type="AlphaFoldDB" id="A0A0L0G3L6"/>
<keyword evidence="10" id="KW-1185">Reference proteome</keyword>
<dbReference type="PANTHER" id="PTHR10972:SF205">
    <property type="entry name" value="OXYSTEROL-BINDING PROTEIN 1"/>
    <property type="match status" value="1"/>
</dbReference>
<keyword evidence="6" id="KW-0040">ANK repeat</keyword>
<dbReference type="GO" id="GO:0032934">
    <property type="term" value="F:sterol binding"/>
    <property type="evidence" value="ECO:0007669"/>
    <property type="project" value="TreeGrafter"/>
</dbReference>
<feature type="repeat" description="ANK" evidence="6">
    <location>
        <begin position="122"/>
        <end position="147"/>
    </location>
</feature>
<gene>
    <name evidence="9" type="ORF">SARC_04931</name>
</gene>
<dbReference type="Pfam" id="PF00169">
    <property type="entry name" value="PH"/>
    <property type="match status" value="1"/>
</dbReference>
<dbReference type="GO" id="GO:0016020">
    <property type="term" value="C:membrane"/>
    <property type="evidence" value="ECO:0007669"/>
    <property type="project" value="TreeGrafter"/>
</dbReference>
<dbReference type="Gene3D" id="1.25.40.20">
    <property type="entry name" value="Ankyrin repeat-containing domain"/>
    <property type="match status" value="2"/>
</dbReference>
<dbReference type="Pfam" id="PF13637">
    <property type="entry name" value="Ank_4"/>
    <property type="match status" value="1"/>
</dbReference>
<evidence type="ECO:0000256" key="5">
    <source>
        <dbReference type="ARBA" id="ARBA00023121"/>
    </source>
</evidence>
<dbReference type="Proteomes" id="UP000054560">
    <property type="component" value="Unassembled WGS sequence"/>
</dbReference>
<sequence>MACYFGHREVVEILIGHEADVNIQNDSGDTALHKAALTGRGDIVQCLLARGADTRIKNATGELPATLAQTKELKDELTNATQVQRHRRESVFLEAARKGDIQEFETEYKRSTCLDINCADDMGNTPLHLAANRGHKDLVVWLLQNGARSLRNAAGKTPAEIAYSDQLRQLLESLSSSVGMRGILFRFHTVLRRWRKRGVVLRKGMLRFYQVSGNNDFEDLIDVYTLSKHSVIDVTNESIFEFVVETKTSKLKLRAETEHELARWMASFQQYSGDITIKGFTKTHVHTHAHASPHPNAVHMSLEAIPELLVSAAKLRQSVAELVKDAEVKALELPEGLERDSAVAVAQQFEVPLRQIHTLISSLGDVTTTLSQKEKMWAHELQRERQARVILEESLKVLAVQHNDLETIADIDHALLREAGGGDADGSEAFYDAVSVIDANEPRVSIPEIEPSRTRPPRTTLPAPQTDQAALSVWSVLKQSVGKDLTKISMPVVWNEPLSLLQRLSEDLEYHSLLKMGSDVVAGKTPSSPLLLCSTESERAQTQMLYVAAFAASTYSSTSHRVGKPFNPLLGETYELVLGSNRLVCEQVSHHPPISAIHAEGETYEIHGWSDVKTKFWGKSMEVLQRGGQHLRFKSPDSTVPGHHYSWNKVTTSVNNIIIGKLWLDNHGLMTITNHTTGDTCELDFKQSGWFNKNMFCVEGRVLDSQGNSVYHISGKWNESLWAWPSTATKISLPELKNAVRIWQIHAPLPDKERMYNMTRFAVTLNEMPADPSELARTDCRLRPDQRCLEEGDVEKAADEKVRLEEKQRAARKIRAETGEVHKPMWFEEVYDDVFQATGYRPTGEFWRAKHEASTKWSDIY</sequence>
<dbReference type="RefSeq" id="XP_014156700.1">
    <property type="nucleotide sequence ID" value="XM_014301225.1"/>
</dbReference>
<dbReference type="PROSITE" id="PS01013">
    <property type="entry name" value="OSBP"/>
    <property type="match status" value="1"/>
</dbReference>
<comment type="similarity">
    <text evidence="1 7">Belongs to the OSBP family.</text>
</comment>
<dbReference type="Pfam" id="PF01237">
    <property type="entry name" value="Oxysterol_BP"/>
    <property type="match status" value="1"/>
</dbReference>
<dbReference type="InterPro" id="IPR000648">
    <property type="entry name" value="Oxysterol-bd"/>
</dbReference>
<dbReference type="SUPFAM" id="SSF144000">
    <property type="entry name" value="Oxysterol-binding protein-like"/>
    <property type="match status" value="1"/>
</dbReference>
<dbReference type="InterPro" id="IPR002110">
    <property type="entry name" value="Ankyrin_rpt"/>
</dbReference>
<dbReference type="GeneID" id="25905435"/>
<dbReference type="eggNOG" id="KOG2209">
    <property type="taxonomic scope" value="Eukaryota"/>
</dbReference>
<dbReference type="STRING" id="667725.A0A0L0G3L6"/>
<feature type="domain" description="PH" evidence="8">
    <location>
        <begin position="177"/>
        <end position="273"/>
    </location>
</feature>
<keyword evidence="5" id="KW-0446">Lipid-binding</keyword>
<evidence type="ECO:0000313" key="9">
    <source>
        <dbReference type="EMBL" id="KNC82798.1"/>
    </source>
</evidence>
<dbReference type="SMART" id="SM00248">
    <property type="entry name" value="ANK"/>
    <property type="match status" value="3"/>
</dbReference>
<feature type="repeat" description="ANK" evidence="6">
    <location>
        <begin position="27"/>
        <end position="59"/>
    </location>
</feature>
<evidence type="ECO:0000313" key="10">
    <source>
        <dbReference type="Proteomes" id="UP000054560"/>
    </source>
</evidence>
<evidence type="ECO:0000256" key="3">
    <source>
        <dbReference type="ARBA" id="ARBA00022553"/>
    </source>
</evidence>
<dbReference type="InterPro" id="IPR037239">
    <property type="entry name" value="OSBP_sf"/>
</dbReference>
<dbReference type="EMBL" id="KQ241891">
    <property type="protein sequence ID" value="KNC82798.1"/>
    <property type="molecule type" value="Genomic_DNA"/>
</dbReference>
<evidence type="ECO:0000256" key="1">
    <source>
        <dbReference type="ARBA" id="ARBA00008842"/>
    </source>
</evidence>
<dbReference type="PROSITE" id="PS50297">
    <property type="entry name" value="ANK_REP_REGION"/>
    <property type="match status" value="2"/>
</dbReference>
<dbReference type="Gene3D" id="2.30.29.30">
    <property type="entry name" value="Pleckstrin-homology domain (PH domain)/Phosphotyrosine-binding domain (PTB)"/>
    <property type="match status" value="1"/>
</dbReference>
<proteinExistence type="inferred from homology"/>
<dbReference type="GO" id="GO:0005829">
    <property type="term" value="C:cytosol"/>
    <property type="evidence" value="ECO:0007669"/>
    <property type="project" value="TreeGrafter"/>
</dbReference>
<dbReference type="PROSITE" id="PS50003">
    <property type="entry name" value="PH_DOMAIN"/>
    <property type="match status" value="1"/>
</dbReference>
<feature type="repeat" description="ANK" evidence="6">
    <location>
        <begin position="1"/>
        <end position="26"/>
    </location>
</feature>
<dbReference type="PROSITE" id="PS50088">
    <property type="entry name" value="ANK_REPEAT"/>
    <property type="match status" value="3"/>
</dbReference>
<dbReference type="GO" id="GO:0120009">
    <property type="term" value="P:intermembrane lipid transfer"/>
    <property type="evidence" value="ECO:0007669"/>
    <property type="project" value="UniProtKB-ARBA"/>
</dbReference>
<keyword evidence="3" id="KW-0597">Phosphoprotein</keyword>
<organism evidence="9 10">
    <name type="scientific">Sphaeroforma arctica JP610</name>
    <dbReference type="NCBI Taxonomy" id="667725"/>
    <lineage>
        <taxon>Eukaryota</taxon>
        <taxon>Ichthyosporea</taxon>
        <taxon>Ichthyophonida</taxon>
        <taxon>Sphaeroforma</taxon>
    </lineage>
</organism>
<evidence type="ECO:0000256" key="6">
    <source>
        <dbReference type="PROSITE-ProRule" id="PRU00023"/>
    </source>
</evidence>
<evidence type="ECO:0000256" key="4">
    <source>
        <dbReference type="ARBA" id="ARBA00023055"/>
    </source>
</evidence>
<dbReference type="Pfam" id="PF00023">
    <property type="entry name" value="Ank"/>
    <property type="match status" value="1"/>
</dbReference>
<dbReference type="InterPro" id="IPR001849">
    <property type="entry name" value="PH_domain"/>
</dbReference>
<dbReference type="SUPFAM" id="SSF50729">
    <property type="entry name" value="PH domain-like"/>
    <property type="match status" value="1"/>
</dbReference>
<dbReference type="OrthoDB" id="416222at2759"/>
<keyword evidence="4" id="KW-0445">Lipid transport</keyword>
<dbReference type="InterPro" id="IPR011993">
    <property type="entry name" value="PH-like_dom_sf"/>
</dbReference>